<dbReference type="GeneID" id="19738745"/>
<name>A0A068QKY9_9VIRU</name>
<sequence>MGIKGLTKFIKEKFNCAYKTTSISDFQYEKIAIDTPMYMFKFKSINAEKIGEPHFNPDGWLWSFVFFVYSLRKHNIHPIFVFEGGFPSEKTETREERKQERDKIKNKTLSLEESIQKIQINPLLQNVETPIFNDLNDEWIKILKKINFLWTLPLI</sequence>
<dbReference type="Pfam" id="PF00752">
    <property type="entry name" value="XPG_N"/>
    <property type="match status" value="1"/>
</dbReference>
<protein>
    <submittedName>
        <fullName evidence="2">Flap, endonuclease 1-A</fullName>
    </submittedName>
</protein>
<dbReference type="InterPro" id="IPR006084">
    <property type="entry name" value="XPG/Rad2"/>
</dbReference>
<dbReference type="PRINTS" id="PR00853">
    <property type="entry name" value="XPGRADSUPER"/>
</dbReference>
<dbReference type="EMBL" id="HF920637">
    <property type="protein sequence ID" value="CCV02533.1"/>
    <property type="molecule type" value="Genomic_DNA"/>
</dbReference>
<accession>A0A068QKY9</accession>
<evidence type="ECO:0000313" key="3">
    <source>
        <dbReference type="Proteomes" id="UP000114278"/>
    </source>
</evidence>
<evidence type="ECO:0000313" key="2">
    <source>
        <dbReference type="EMBL" id="CCV02533.1"/>
    </source>
</evidence>
<keyword evidence="2" id="KW-0378">Hydrolase</keyword>
<reference evidence="2 3" key="1">
    <citation type="journal article" date="2014" name="J. Gen. Virol.">
        <title>Genome sequence of a crustacean iridovirus, IIV31, isolated from the pill bug, Armadillidium vulgare.</title>
        <authorList>
            <person name="Piegu B."/>
            <person name="Guizard S."/>
            <person name="Yeping T."/>
            <person name="Cruaud C."/>
            <person name="Asgari S."/>
            <person name="Bideshi D.K."/>
            <person name="Federici B.A."/>
            <person name="Bigot Y."/>
        </authorList>
    </citation>
    <scope>NUCLEOTIDE SEQUENCE [LARGE SCALE GENOMIC DNA]</scope>
</reference>
<dbReference type="Proteomes" id="UP000114278">
    <property type="component" value="Segment"/>
</dbReference>
<evidence type="ECO:0000259" key="1">
    <source>
        <dbReference type="SMART" id="SM00485"/>
    </source>
</evidence>
<dbReference type="SMART" id="SM00485">
    <property type="entry name" value="XPGN"/>
    <property type="match status" value="1"/>
</dbReference>
<dbReference type="GO" id="GO:0004519">
    <property type="term" value="F:endonuclease activity"/>
    <property type="evidence" value="ECO:0007669"/>
    <property type="project" value="UniProtKB-KW"/>
</dbReference>
<dbReference type="InterPro" id="IPR029060">
    <property type="entry name" value="PIN-like_dom_sf"/>
</dbReference>
<dbReference type="PANTHER" id="PTHR11081">
    <property type="entry name" value="FLAP ENDONUCLEASE FAMILY MEMBER"/>
    <property type="match status" value="1"/>
</dbReference>
<organism evidence="2 3">
    <name type="scientific">Armadillidium vulgare iridescent virus</name>
    <dbReference type="NCBI Taxonomy" id="72201"/>
    <lineage>
        <taxon>Viruses</taxon>
        <taxon>Varidnaviria</taxon>
        <taxon>Bamfordvirae</taxon>
        <taxon>Nucleocytoviricota</taxon>
        <taxon>Megaviricetes</taxon>
        <taxon>Pimascovirales</taxon>
        <taxon>Pimascovirales incertae sedis</taxon>
        <taxon>Iridoviridae</taxon>
        <taxon>Betairidovirinae</taxon>
        <taxon>Iridovirus</taxon>
        <taxon>Iridovirus armadillidium1</taxon>
        <taxon>Invertebrate iridescent virus 31</taxon>
    </lineage>
</organism>
<dbReference type="KEGG" id="vg:19738745"/>
<feature type="domain" description="XPG N-terminal" evidence="1">
    <location>
        <begin position="1"/>
        <end position="104"/>
    </location>
</feature>
<dbReference type="OrthoDB" id="21654at10239"/>
<dbReference type="InterPro" id="IPR006085">
    <property type="entry name" value="XPG_DNA_repair_N"/>
</dbReference>
<dbReference type="RefSeq" id="YP_009046775.1">
    <property type="nucleotide sequence ID" value="NC_024451.1"/>
</dbReference>
<dbReference type="Gene3D" id="3.40.50.1010">
    <property type="entry name" value="5'-nuclease"/>
    <property type="match status" value="1"/>
</dbReference>
<dbReference type="SUPFAM" id="SSF88723">
    <property type="entry name" value="PIN domain-like"/>
    <property type="match status" value="1"/>
</dbReference>
<keyword evidence="3" id="KW-1185">Reference proteome</keyword>
<proteinExistence type="predicted"/>
<keyword evidence="2" id="KW-0255">Endonuclease</keyword>
<keyword evidence="2" id="KW-0540">Nuclease</keyword>
<gene>
    <name evidence="2" type="primary">161R</name>
    <name evidence="2" type="ORF">IIV31_161R</name>
</gene>